<proteinExistence type="predicted"/>
<accession>A0ABR1J9J4</accession>
<keyword evidence="3" id="KW-1185">Reference proteome</keyword>
<name>A0ABR1J9J4_9AGAR</name>
<feature type="domain" description="Methyltransferase" evidence="1">
    <location>
        <begin position="51"/>
        <end position="146"/>
    </location>
</feature>
<dbReference type="EMBL" id="JBANRG010000024">
    <property type="protein sequence ID" value="KAK7454427.1"/>
    <property type="molecule type" value="Genomic_DNA"/>
</dbReference>
<dbReference type="CDD" id="cd02440">
    <property type="entry name" value="AdoMet_MTases"/>
    <property type="match status" value="1"/>
</dbReference>
<dbReference type="PANTHER" id="PTHR43591">
    <property type="entry name" value="METHYLTRANSFERASE"/>
    <property type="match status" value="1"/>
</dbReference>
<dbReference type="Pfam" id="PF13649">
    <property type="entry name" value="Methyltransf_25"/>
    <property type="match status" value="1"/>
</dbReference>
<dbReference type="PANTHER" id="PTHR43591:SF24">
    <property type="entry name" value="2-METHOXY-6-POLYPRENYL-1,4-BENZOQUINOL METHYLASE, MITOCHONDRIAL"/>
    <property type="match status" value="1"/>
</dbReference>
<dbReference type="SUPFAM" id="SSF53335">
    <property type="entry name" value="S-adenosyl-L-methionine-dependent methyltransferases"/>
    <property type="match status" value="1"/>
</dbReference>
<dbReference type="Gene3D" id="3.40.50.150">
    <property type="entry name" value="Vaccinia Virus protein VP39"/>
    <property type="match status" value="1"/>
</dbReference>
<dbReference type="InterPro" id="IPR029063">
    <property type="entry name" value="SAM-dependent_MTases_sf"/>
</dbReference>
<evidence type="ECO:0000259" key="1">
    <source>
        <dbReference type="Pfam" id="PF13649"/>
    </source>
</evidence>
<reference evidence="2 3" key="1">
    <citation type="submission" date="2024-01" db="EMBL/GenBank/DDBJ databases">
        <title>A draft genome for the cacao thread blight pathogen Marasmiellus scandens.</title>
        <authorList>
            <person name="Baruah I.K."/>
            <person name="Leung J."/>
            <person name="Bukari Y."/>
            <person name="Amoako-Attah I."/>
            <person name="Meinhardt L.W."/>
            <person name="Bailey B.A."/>
            <person name="Cohen S.P."/>
        </authorList>
    </citation>
    <scope>NUCLEOTIDE SEQUENCE [LARGE SCALE GENOMIC DNA]</scope>
    <source>
        <strain evidence="2 3">GH-19</strain>
    </source>
</reference>
<protein>
    <recommendedName>
        <fullName evidence="1">Methyltransferase domain-containing protein</fullName>
    </recommendedName>
</protein>
<dbReference type="InterPro" id="IPR041698">
    <property type="entry name" value="Methyltransf_25"/>
</dbReference>
<evidence type="ECO:0000313" key="2">
    <source>
        <dbReference type="EMBL" id="KAK7454427.1"/>
    </source>
</evidence>
<gene>
    <name evidence="2" type="ORF">VKT23_011183</name>
</gene>
<organism evidence="2 3">
    <name type="scientific">Marasmiellus scandens</name>
    <dbReference type="NCBI Taxonomy" id="2682957"/>
    <lineage>
        <taxon>Eukaryota</taxon>
        <taxon>Fungi</taxon>
        <taxon>Dikarya</taxon>
        <taxon>Basidiomycota</taxon>
        <taxon>Agaricomycotina</taxon>
        <taxon>Agaricomycetes</taxon>
        <taxon>Agaricomycetidae</taxon>
        <taxon>Agaricales</taxon>
        <taxon>Marasmiineae</taxon>
        <taxon>Omphalotaceae</taxon>
        <taxon>Marasmiellus</taxon>
    </lineage>
</organism>
<evidence type="ECO:0000313" key="3">
    <source>
        <dbReference type="Proteomes" id="UP001498398"/>
    </source>
</evidence>
<comment type="caution">
    <text evidence="2">The sequence shown here is derived from an EMBL/GenBank/DDBJ whole genome shotgun (WGS) entry which is preliminary data.</text>
</comment>
<dbReference type="Proteomes" id="UP001498398">
    <property type="component" value="Unassembled WGS sequence"/>
</dbReference>
<sequence length="282" mass="31962">MSNDSGRYVVLGKGEIERNRLNEGYLYFKNYARDSKVIYNDAVVISDDAFVLDLATGSGAWLLDLAETVPPSVTIYGVDISSAFFPYIKSEKNQNIHLLAQSCTSLPEDWTGRFDLINQNLVRGALTRDDWQQELKEMFRILKPGGHVQLFEGDCDDWKCRPGSAHEKMRELYKALLDKNSLMFDCGKRLPEMLAKVGFENVHSEVKYYPVNVNEGEGGKMGSNIISRFLRSLKPAILRHSGFGIVGSDEEYETLIAEVQREWNEGTPFFDLVLIYAQKPVV</sequence>